<protein>
    <submittedName>
        <fullName evidence="2">Glycosyl transferase family 2</fullName>
    </submittedName>
</protein>
<dbReference type="InterPro" id="IPR029044">
    <property type="entry name" value="Nucleotide-diphossugar_trans"/>
</dbReference>
<keyword evidence="2" id="KW-0808">Transferase</keyword>
<keyword evidence="3" id="KW-1185">Reference proteome</keyword>
<dbReference type="AlphaFoldDB" id="A0A1G7NM55"/>
<dbReference type="SUPFAM" id="SSF53448">
    <property type="entry name" value="Nucleotide-diphospho-sugar transferases"/>
    <property type="match status" value="1"/>
</dbReference>
<sequence>MSSPLISVIVPCFNQADYLPEAIQSILDQSYAPIEMIVVDDGSTDDSAHLAEQIDGVRVIRQTNRGSAAARNTGFAASHGDYIVFLDGDDRLLPDAIQTAIEHAVAAAWGSAQHAPFVFGRFRRITVDGKAIRLQPPRSPSLTYRTLLRGASVGPPGVALFPRELVTAVGGFDPKIRYAEDLDFYFRICRLTDGYCHNAVTMEYRQHRGQSSYGVSRILKATLDVIDSQRDVIGDDPIRIADQSIGRKTWSRLFGQWIPIEIVRHAKDLRIANACSATWQFCRHSPPALMGAVDFARARLMNGGVRGL</sequence>
<gene>
    <name evidence="2" type="ORF">SAMN05216241_102223</name>
</gene>
<evidence type="ECO:0000259" key="1">
    <source>
        <dbReference type="Pfam" id="PF00535"/>
    </source>
</evidence>
<dbReference type="PANTHER" id="PTHR22916">
    <property type="entry name" value="GLYCOSYLTRANSFERASE"/>
    <property type="match status" value="1"/>
</dbReference>
<dbReference type="GO" id="GO:0016758">
    <property type="term" value="F:hexosyltransferase activity"/>
    <property type="evidence" value="ECO:0007669"/>
    <property type="project" value="UniProtKB-ARBA"/>
</dbReference>
<dbReference type="EMBL" id="FNCE01000002">
    <property type="protein sequence ID" value="SDF75093.1"/>
    <property type="molecule type" value="Genomic_DNA"/>
</dbReference>
<dbReference type="STRING" id="1082479.SAMN05216241_102223"/>
<feature type="domain" description="Glycosyltransferase 2-like" evidence="1">
    <location>
        <begin position="7"/>
        <end position="166"/>
    </location>
</feature>
<accession>A0A1G7NM55</accession>
<dbReference type="InterPro" id="IPR001173">
    <property type="entry name" value="Glyco_trans_2-like"/>
</dbReference>
<name>A0A1G7NM55_9PROT</name>
<proteinExistence type="predicted"/>
<evidence type="ECO:0000313" key="3">
    <source>
        <dbReference type="Proteomes" id="UP000199415"/>
    </source>
</evidence>
<dbReference type="Gene3D" id="3.90.550.10">
    <property type="entry name" value="Spore Coat Polysaccharide Biosynthesis Protein SpsA, Chain A"/>
    <property type="match status" value="1"/>
</dbReference>
<dbReference type="PANTHER" id="PTHR22916:SF3">
    <property type="entry name" value="UDP-GLCNAC:BETAGAL BETA-1,3-N-ACETYLGLUCOSAMINYLTRANSFERASE-LIKE PROTEIN 1"/>
    <property type="match status" value="1"/>
</dbReference>
<organism evidence="2 3">
    <name type="scientific">Limimonas halophila</name>
    <dbReference type="NCBI Taxonomy" id="1082479"/>
    <lineage>
        <taxon>Bacteria</taxon>
        <taxon>Pseudomonadati</taxon>
        <taxon>Pseudomonadota</taxon>
        <taxon>Alphaproteobacteria</taxon>
        <taxon>Rhodospirillales</taxon>
        <taxon>Rhodovibrionaceae</taxon>
        <taxon>Limimonas</taxon>
    </lineage>
</organism>
<dbReference type="RefSeq" id="WP_176758507.1">
    <property type="nucleotide sequence ID" value="NZ_FNCE01000002.1"/>
</dbReference>
<dbReference type="Proteomes" id="UP000199415">
    <property type="component" value="Unassembled WGS sequence"/>
</dbReference>
<dbReference type="Pfam" id="PF00535">
    <property type="entry name" value="Glycos_transf_2"/>
    <property type="match status" value="1"/>
</dbReference>
<evidence type="ECO:0000313" key="2">
    <source>
        <dbReference type="EMBL" id="SDF75093.1"/>
    </source>
</evidence>
<reference evidence="2 3" key="1">
    <citation type="submission" date="2016-10" db="EMBL/GenBank/DDBJ databases">
        <authorList>
            <person name="de Groot N.N."/>
        </authorList>
    </citation>
    <scope>NUCLEOTIDE SEQUENCE [LARGE SCALE GENOMIC DNA]</scope>
    <source>
        <strain evidence="2 3">DSM 25584</strain>
    </source>
</reference>